<dbReference type="OrthoDB" id="187171at2759"/>
<dbReference type="KEGG" id="vpo:Kpol_1024p27"/>
<keyword evidence="7" id="KW-0479">Metal-binding</keyword>
<evidence type="ECO:0000256" key="1">
    <source>
        <dbReference type="ARBA" id="ARBA00004141"/>
    </source>
</evidence>
<dbReference type="FunCoup" id="A7TLI7">
    <property type="interactions" value="541"/>
</dbReference>
<keyword evidence="4" id="KW-0378">Hydrolase</keyword>
<dbReference type="EMBL" id="DS480415">
    <property type="protein sequence ID" value="EDO16873.1"/>
    <property type="molecule type" value="Genomic_DNA"/>
</dbReference>
<dbReference type="Proteomes" id="UP000000267">
    <property type="component" value="Unassembled WGS sequence"/>
</dbReference>
<evidence type="ECO:0000313" key="11">
    <source>
        <dbReference type="Proteomes" id="UP000000267"/>
    </source>
</evidence>
<dbReference type="STRING" id="436907.A7TLI7"/>
<name>A7TLI7_VANPO</name>
<organism evidence="11">
    <name type="scientific">Vanderwaltozyma polyspora (strain ATCC 22028 / DSM 70294 / BCRC 21397 / CBS 2163 / NBRC 10782 / NRRL Y-8283 / UCD 57-17)</name>
    <name type="common">Kluyveromyces polysporus</name>
    <dbReference type="NCBI Taxonomy" id="436907"/>
    <lineage>
        <taxon>Eukaryota</taxon>
        <taxon>Fungi</taxon>
        <taxon>Dikarya</taxon>
        <taxon>Ascomycota</taxon>
        <taxon>Saccharomycotina</taxon>
        <taxon>Saccharomycetes</taxon>
        <taxon>Saccharomycetales</taxon>
        <taxon>Saccharomycetaceae</taxon>
        <taxon>Vanderwaltozyma</taxon>
    </lineage>
</organism>
<keyword evidence="3 9" id="KW-0812">Transmembrane</keyword>
<gene>
    <name evidence="10" type="ORF">Kpol_1024p27</name>
</gene>
<feature type="transmembrane region" description="Helical" evidence="9">
    <location>
        <begin position="198"/>
        <end position="219"/>
    </location>
</feature>
<protein>
    <recommendedName>
        <fullName evidence="12">Alkaline ceramidase YPC1</fullName>
    </recommendedName>
</protein>
<keyword evidence="8" id="KW-0862">Zinc</keyword>
<keyword evidence="11" id="KW-1185">Reference proteome</keyword>
<dbReference type="PhylomeDB" id="A7TLI7"/>
<dbReference type="InterPro" id="IPR008901">
    <property type="entry name" value="ACER"/>
</dbReference>
<feature type="transmembrane region" description="Helical" evidence="9">
    <location>
        <begin position="166"/>
        <end position="186"/>
    </location>
</feature>
<dbReference type="PANTHER" id="PTHR46187">
    <property type="entry name" value="ALKALINE CERAMIDASE 3"/>
    <property type="match status" value="1"/>
</dbReference>
<evidence type="ECO:0000256" key="6">
    <source>
        <dbReference type="ARBA" id="ARBA00023136"/>
    </source>
</evidence>
<feature type="transmembrane region" description="Helical" evidence="9">
    <location>
        <begin position="70"/>
        <end position="90"/>
    </location>
</feature>
<evidence type="ECO:0000256" key="5">
    <source>
        <dbReference type="ARBA" id="ARBA00022989"/>
    </source>
</evidence>
<proteinExistence type="inferred from homology"/>
<comment type="cofactor">
    <cofactor evidence="8">
        <name>Zn(2+)</name>
        <dbReference type="ChEBI" id="CHEBI:29105"/>
    </cofactor>
</comment>
<feature type="transmembrane region" description="Helical" evidence="9">
    <location>
        <begin position="102"/>
        <end position="120"/>
    </location>
</feature>
<keyword evidence="7" id="KW-0106">Calcium</keyword>
<feature type="transmembrane region" description="Helical" evidence="9">
    <location>
        <begin position="239"/>
        <end position="261"/>
    </location>
</feature>
<dbReference type="GO" id="GO:0046872">
    <property type="term" value="F:metal ion binding"/>
    <property type="evidence" value="ECO:0007669"/>
    <property type="project" value="UniProtKB-KW"/>
</dbReference>
<sequence length="319" mass="37069">MGFFTWPYPAAPDRGYWGEITSTIDWCEENYVITPYIAEWSNTITNAVFVLTALYSTYSAYRTGLELRFVLIGIGFALVGVGSWLFHMTLQYHYQLLDELPMLYATCIPTWSMVCEFTRYMSIKNKKDLDTTVPISMKRQWYVGIAVTLVAVILSLIYLITKNVAIHETAYGIFTVLVFLISNVMTNAQIKDKKAKKNLFSCMILGATTFVLGFLFWNLDNQFCNTWIFLRRTYLHLPLGLFFEFHGWWHLLTGTGVYYYIIYLQYQRIIILDQEDTFMLIWRWGIIPELVRKGSKISTSYSTELLGSAVSNHDLKKNN</sequence>
<dbReference type="Pfam" id="PF05875">
    <property type="entry name" value="Ceramidase"/>
    <property type="match status" value="1"/>
</dbReference>
<feature type="binding site" evidence="8">
    <location>
        <position position="87"/>
    </location>
    <ligand>
        <name>Zn(2+)</name>
        <dbReference type="ChEBI" id="CHEBI:29105"/>
        <note>catalytic</note>
    </ligand>
</feature>
<feature type="binding site" evidence="7">
    <location>
        <position position="28"/>
    </location>
    <ligand>
        <name>Ca(2+)</name>
        <dbReference type="ChEBI" id="CHEBI:29108"/>
    </ligand>
</feature>
<keyword evidence="5 9" id="KW-1133">Transmembrane helix</keyword>
<dbReference type="GO" id="GO:0016811">
    <property type="term" value="F:hydrolase activity, acting on carbon-nitrogen (but not peptide) bonds, in linear amides"/>
    <property type="evidence" value="ECO:0007669"/>
    <property type="project" value="InterPro"/>
</dbReference>
<evidence type="ECO:0000256" key="7">
    <source>
        <dbReference type="PIRSR" id="PIRSR608901-1"/>
    </source>
</evidence>
<feature type="binding site" evidence="8">
    <location>
        <position position="246"/>
    </location>
    <ligand>
        <name>Zn(2+)</name>
        <dbReference type="ChEBI" id="CHEBI:29105"/>
        <note>catalytic</note>
    </ligand>
</feature>
<evidence type="ECO:0000256" key="9">
    <source>
        <dbReference type="SAM" id="Phobius"/>
    </source>
</evidence>
<dbReference type="GeneID" id="5545057"/>
<comment type="similarity">
    <text evidence="2">Belongs to the alkaline ceramidase family.</text>
</comment>
<evidence type="ECO:0000256" key="2">
    <source>
        <dbReference type="ARBA" id="ARBA00009780"/>
    </source>
</evidence>
<keyword evidence="6 9" id="KW-0472">Membrane</keyword>
<evidence type="ECO:0000256" key="3">
    <source>
        <dbReference type="ARBA" id="ARBA00022692"/>
    </source>
</evidence>
<feature type="binding site" evidence="7">
    <location>
        <position position="25"/>
    </location>
    <ligand>
        <name>Ca(2+)</name>
        <dbReference type="ChEBI" id="CHEBI:29108"/>
    </ligand>
</feature>
<dbReference type="GO" id="GO:0046514">
    <property type="term" value="P:ceramide catabolic process"/>
    <property type="evidence" value="ECO:0007669"/>
    <property type="project" value="TreeGrafter"/>
</dbReference>
<dbReference type="OMA" id="SIDWCEL"/>
<feature type="transmembrane region" description="Helical" evidence="9">
    <location>
        <begin position="40"/>
        <end position="58"/>
    </location>
</feature>
<dbReference type="GO" id="GO:0005789">
    <property type="term" value="C:endoplasmic reticulum membrane"/>
    <property type="evidence" value="ECO:0007669"/>
    <property type="project" value="TreeGrafter"/>
</dbReference>
<dbReference type="RefSeq" id="XP_001644731.1">
    <property type="nucleotide sequence ID" value="XM_001644681.1"/>
</dbReference>
<dbReference type="eggNOG" id="KOG2329">
    <property type="taxonomic scope" value="Eukaryota"/>
</dbReference>
<evidence type="ECO:0000256" key="4">
    <source>
        <dbReference type="ARBA" id="ARBA00022801"/>
    </source>
</evidence>
<feature type="binding site" evidence="7">
    <location>
        <position position="26"/>
    </location>
    <ligand>
        <name>Ca(2+)</name>
        <dbReference type="ChEBI" id="CHEBI:29108"/>
    </ligand>
</feature>
<feature type="binding site" evidence="7">
    <location>
        <position position="30"/>
    </location>
    <ligand>
        <name>Ca(2+)</name>
        <dbReference type="ChEBI" id="CHEBI:29108"/>
    </ligand>
</feature>
<reference evidence="10 11" key="1">
    <citation type="journal article" date="2007" name="Proc. Natl. Acad. Sci. U.S.A.">
        <title>Independent sorting-out of thousands of duplicated gene pairs in two yeast species descended from a whole-genome duplication.</title>
        <authorList>
            <person name="Scannell D.R."/>
            <person name="Frank A.C."/>
            <person name="Conant G.C."/>
            <person name="Byrne K.P."/>
            <person name="Woolfit M."/>
            <person name="Wolfe K.H."/>
        </authorList>
    </citation>
    <scope>NUCLEOTIDE SEQUENCE [LARGE SCALE GENOMIC DNA]</scope>
    <source>
        <strain evidence="11">ATCC 22028 / DSM 70294 / BCRC 21397 / CBS 2163 / NBRC 10782 / NRRL Y-8283 / UCD 57-17</strain>
    </source>
</reference>
<comment type="subcellular location">
    <subcellularLocation>
        <location evidence="1">Membrane</location>
        <topology evidence="1">Multi-pass membrane protein</topology>
    </subcellularLocation>
</comment>
<accession>A7TLI7</accession>
<dbReference type="PANTHER" id="PTHR46187:SF3">
    <property type="entry name" value="ALKALINE CERAMIDASE 3"/>
    <property type="match status" value="1"/>
</dbReference>
<feature type="binding site" evidence="7">
    <location>
        <position position="39"/>
    </location>
    <ligand>
        <name>Ca(2+)</name>
        <dbReference type="ChEBI" id="CHEBI:29108"/>
    </ligand>
</feature>
<feature type="transmembrane region" description="Helical" evidence="9">
    <location>
        <begin position="141"/>
        <end position="160"/>
    </location>
</feature>
<evidence type="ECO:0000313" key="10">
    <source>
        <dbReference type="EMBL" id="EDO16873.1"/>
    </source>
</evidence>
<dbReference type="AlphaFoldDB" id="A7TLI7"/>
<feature type="binding site" evidence="8">
    <location>
        <position position="250"/>
    </location>
    <ligand>
        <name>Zn(2+)</name>
        <dbReference type="ChEBI" id="CHEBI:29105"/>
        <note>catalytic</note>
    </ligand>
</feature>
<dbReference type="InParanoid" id="A7TLI7"/>
<evidence type="ECO:0008006" key="12">
    <source>
        <dbReference type="Google" id="ProtNLM"/>
    </source>
</evidence>
<dbReference type="GO" id="GO:0046513">
    <property type="term" value="P:ceramide biosynthetic process"/>
    <property type="evidence" value="ECO:0007669"/>
    <property type="project" value="TreeGrafter"/>
</dbReference>
<evidence type="ECO:0000256" key="8">
    <source>
        <dbReference type="PIRSR" id="PIRSR608901-2"/>
    </source>
</evidence>
<dbReference type="HOGENOM" id="CLU_063293_3_0_1"/>